<dbReference type="GO" id="GO:0033063">
    <property type="term" value="C:Rad51B-Rad51C-Rad51D-XRCC2 complex"/>
    <property type="evidence" value="ECO:0007669"/>
    <property type="project" value="TreeGrafter"/>
</dbReference>
<evidence type="ECO:0000256" key="3">
    <source>
        <dbReference type="ARBA" id="ARBA00022763"/>
    </source>
</evidence>
<proteinExistence type="predicted"/>
<evidence type="ECO:0000256" key="7">
    <source>
        <dbReference type="ARBA" id="ARBA00040674"/>
    </source>
</evidence>
<protein>
    <recommendedName>
        <fullName evidence="7">DNA repair protein RAD51 homolog 3</fullName>
    </recommendedName>
</protein>
<evidence type="ECO:0000256" key="4">
    <source>
        <dbReference type="ARBA" id="ARBA00022840"/>
    </source>
</evidence>
<keyword evidence="3" id="KW-0227">DNA damage</keyword>
<evidence type="ECO:0000256" key="6">
    <source>
        <dbReference type="ARBA" id="ARBA00023242"/>
    </source>
</evidence>
<sequence length="430" mass="49046">MSLGIPLSQLISSNARPLTSGIPSLDKALDNGFYRRSIYEIFGVPGIGKTQLGKSLVNNMLKNQKDENILWIDTNKTVNMRDQQWISATDGEDDVCGNIFHVRIRKLSELIFYLQKLLNNENNLKYSFIIIDGFSQLLVNHLNIILNHGVDQRQLHDIKCKRLIVILTLLTKYAHLNNSIIVLIDDCMNTSYQWENNEIYSGIYNEDNLDILSNGNNFFVSDKQSLLKRKNVQSLKSSLIANCAMGNKDNSWEIYFKARIGLYWNWTVENDNFQDVLNKKNIKDRPSRCITAIISTNTDQNKKRYKTQSTSFRGISLTSSTSTISSSSFSSLPTNSNIFHSTLSESQLNEDIENGPIKFYYSNEQKKFLMVSNSTASNSNNSNNNNNNSDYPNKRQMINKRLSQVTTATKITMESLNIPELEETIYDSQG</sequence>
<evidence type="ECO:0000256" key="5">
    <source>
        <dbReference type="ARBA" id="ARBA00023204"/>
    </source>
</evidence>
<dbReference type="GO" id="GO:0000400">
    <property type="term" value="F:four-way junction DNA binding"/>
    <property type="evidence" value="ECO:0007669"/>
    <property type="project" value="TreeGrafter"/>
</dbReference>
<evidence type="ECO:0000256" key="1">
    <source>
        <dbReference type="ARBA" id="ARBA00004123"/>
    </source>
</evidence>
<name>A0AAN7W591_9SACH</name>
<dbReference type="InterPro" id="IPR052093">
    <property type="entry name" value="HR_Repair_Mediator"/>
</dbReference>
<comment type="subcellular location">
    <subcellularLocation>
        <location evidence="1">Nucleus</location>
    </subcellularLocation>
</comment>
<keyword evidence="6" id="KW-0539">Nucleus</keyword>
<gene>
    <name evidence="10" type="ORF">RI543_001069</name>
</gene>
<dbReference type="GO" id="GO:0005657">
    <property type="term" value="C:replication fork"/>
    <property type="evidence" value="ECO:0007669"/>
    <property type="project" value="TreeGrafter"/>
</dbReference>
<dbReference type="PANTHER" id="PTHR46239">
    <property type="entry name" value="DNA REPAIR PROTEIN RAD51 HOMOLOG 3 RAD51C"/>
    <property type="match status" value="1"/>
</dbReference>
<feature type="compositionally biased region" description="Low complexity" evidence="8">
    <location>
        <begin position="374"/>
        <end position="389"/>
    </location>
</feature>
<dbReference type="InterPro" id="IPR020588">
    <property type="entry name" value="RecA_ATP-bd"/>
</dbReference>
<dbReference type="InterPro" id="IPR027417">
    <property type="entry name" value="P-loop_NTPase"/>
</dbReference>
<dbReference type="Gene3D" id="3.40.50.300">
    <property type="entry name" value="P-loop containing nucleotide triphosphate hydrolases"/>
    <property type="match status" value="1"/>
</dbReference>
<organism evidence="10 11">
    <name type="scientific">Arxiozyma heterogenica</name>
    <dbReference type="NCBI Taxonomy" id="278026"/>
    <lineage>
        <taxon>Eukaryota</taxon>
        <taxon>Fungi</taxon>
        <taxon>Dikarya</taxon>
        <taxon>Ascomycota</taxon>
        <taxon>Saccharomycotina</taxon>
        <taxon>Saccharomycetes</taxon>
        <taxon>Saccharomycetales</taxon>
        <taxon>Saccharomycetaceae</taxon>
        <taxon>Arxiozyma</taxon>
    </lineage>
</organism>
<dbReference type="AlphaFoldDB" id="A0AAN7W591"/>
<accession>A0AAN7W591</accession>
<dbReference type="GO" id="GO:0033065">
    <property type="term" value="C:Rad51C-XRCC3 complex"/>
    <property type="evidence" value="ECO:0007669"/>
    <property type="project" value="TreeGrafter"/>
</dbReference>
<dbReference type="GO" id="GO:0008821">
    <property type="term" value="F:crossover junction DNA endonuclease activity"/>
    <property type="evidence" value="ECO:0007669"/>
    <property type="project" value="TreeGrafter"/>
</dbReference>
<evidence type="ECO:0000313" key="11">
    <source>
        <dbReference type="Proteomes" id="UP001306508"/>
    </source>
</evidence>
<dbReference type="GO" id="GO:0005524">
    <property type="term" value="F:ATP binding"/>
    <property type="evidence" value="ECO:0007669"/>
    <property type="project" value="UniProtKB-KW"/>
</dbReference>
<dbReference type="PANTHER" id="PTHR46239:SF1">
    <property type="entry name" value="DNA REPAIR PROTEIN RAD51 HOMOLOG 3"/>
    <property type="match status" value="1"/>
</dbReference>
<feature type="domain" description="RecA family profile 1" evidence="9">
    <location>
        <begin position="14"/>
        <end position="191"/>
    </location>
</feature>
<dbReference type="SUPFAM" id="SSF52540">
    <property type="entry name" value="P-loop containing nucleoside triphosphate hydrolases"/>
    <property type="match status" value="1"/>
</dbReference>
<dbReference type="GO" id="GO:0140664">
    <property type="term" value="F:ATP-dependent DNA damage sensor activity"/>
    <property type="evidence" value="ECO:0007669"/>
    <property type="project" value="InterPro"/>
</dbReference>
<dbReference type="Proteomes" id="UP001306508">
    <property type="component" value="Unassembled WGS sequence"/>
</dbReference>
<feature type="region of interest" description="Disordered" evidence="8">
    <location>
        <begin position="374"/>
        <end position="394"/>
    </location>
</feature>
<dbReference type="Pfam" id="PF08423">
    <property type="entry name" value="Rad51"/>
    <property type="match status" value="1"/>
</dbReference>
<evidence type="ECO:0000313" key="10">
    <source>
        <dbReference type="EMBL" id="KAK5781521.1"/>
    </source>
</evidence>
<keyword evidence="11" id="KW-1185">Reference proteome</keyword>
<evidence type="ECO:0000256" key="8">
    <source>
        <dbReference type="SAM" id="MobiDB-lite"/>
    </source>
</evidence>
<keyword evidence="5" id="KW-0234">DNA repair</keyword>
<dbReference type="PROSITE" id="PS50162">
    <property type="entry name" value="RECA_2"/>
    <property type="match status" value="1"/>
</dbReference>
<evidence type="ECO:0000256" key="2">
    <source>
        <dbReference type="ARBA" id="ARBA00022741"/>
    </source>
</evidence>
<dbReference type="EMBL" id="JAWIZZ010000035">
    <property type="protein sequence ID" value="KAK5781521.1"/>
    <property type="molecule type" value="Genomic_DNA"/>
</dbReference>
<comment type="caution">
    <text evidence="10">The sequence shown here is derived from an EMBL/GenBank/DDBJ whole genome shotgun (WGS) entry which is preliminary data.</text>
</comment>
<reference evidence="11" key="1">
    <citation type="submission" date="2023-07" db="EMBL/GenBank/DDBJ databases">
        <title>A draft genome of Kazachstania heterogenica Y-27499.</title>
        <authorList>
            <person name="Donic C."/>
            <person name="Kralova J.S."/>
            <person name="Fidel L."/>
            <person name="Ben-Dor S."/>
            <person name="Jung S."/>
        </authorList>
    </citation>
    <scope>NUCLEOTIDE SEQUENCE [LARGE SCALE GENOMIC DNA]</scope>
    <source>
        <strain evidence="11">Y27499</strain>
    </source>
</reference>
<evidence type="ECO:0000259" key="9">
    <source>
        <dbReference type="PROSITE" id="PS50162"/>
    </source>
</evidence>
<dbReference type="InterPro" id="IPR013632">
    <property type="entry name" value="Rad51_C"/>
</dbReference>
<dbReference type="GO" id="GO:0007131">
    <property type="term" value="P:reciprocal meiotic recombination"/>
    <property type="evidence" value="ECO:0007669"/>
    <property type="project" value="TreeGrafter"/>
</dbReference>
<keyword evidence="2" id="KW-0547">Nucleotide-binding</keyword>
<dbReference type="GO" id="GO:0000707">
    <property type="term" value="P:meiotic DNA recombinase assembly"/>
    <property type="evidence" value="ECO:0007669"/>
    <property type="project" value="TreeGrafter"/>
</dbReference>
<keyword evidence="4" id="KW-0067">ATP-binding</keyword>